<dbReference type="HOGENOM" id="CLU_2519523_0_0_1"/>
<sequence>RNPWKPSTQVYRNIRLLCCDDIRSRKKLTPYSWEQALRSTRNTNNAKDHIKSKHGDHPLAVLAEQNTAQKPKPTFLLQKLPLKKC</sequence>
<dbReference type="OrthoDB" id="114945at2759"/>
<evidence type="ECO:0000313" key="1">
    <source>
        <dbReference type="EMBL" id="ETI37755.1"/>
    </source>
</evidence>
<gene>
    <name evidence="1" type="ORF">F443_16379</name>
</gene>
<feature type="non-terminal residue" evidence="1">
    <location>
        <position position="1"/>
    </location>
</feature>
<dbReference type="AlphaFoldDB" id="V9EEW4"/>
<reference evidence="1 2" key="1">
    <citation type="submission" date="2013-11" db="EMBL/GenBank/DDBJ databases">
        <title>The Genome Sequence of Phytophthora parasitica P1569.</title>
        <authorList>
            <consortium name="The Broad Institute Genomics Platform"/>
            <person name="Russ C."/>
            <person name="Tyler B."/>
            <person name="Panabieres F."/>
            <person name="Shan W."/>
            <person name="Tripathy S."/>
            <person name="Grunwald N."/>
            <person name="Machado M."/>
            <person name="Johnson C.S."/>
            <person name="Arredondo F."/>
            <person name="Hong C."/>
            <person name="Coffey M."/>
            <person name="Young S.K."/>
            <person name="Zeng Q."/>
            <person name="Gargeya S."/>
            <person name="Fitzgerald M."/>
            <person name="Abouelleil A."/>
            <person name="Alvarado L."/>
            <person name="Chapman S.B."/>
            <person name="Gainer-Dewar J."/>
            <person name="Goldberg J."/>
            <person name="Griggs A."/>
            <person name="Gujja S."/>
            <person name="Hansen M."/>
            <person name="Howarth C."/>
            <person name="Imamovic A."/>
            <person name="Ireland A."/>
            <person name="Larimer J."/>
            <person name="McCowan C."/>
            <person name="Murphy C."/>
            <person name="Pearson M."/>
            <person name="Poon T.W."/>
            <person name="Priest M."/>
            <person name="Roberts A."/>
            <person name="Saif S."/>
            <person name="Shea T."/>
            <person name="Sykes S."/>
            <person name="Wortman J."/>
            <person name="Nusbaum C."/>
            <person name="Birren B."/>
        </authorList>
    </citation>
    <scope>NUCLEOTIDE SEQUENCE [LARGE SCALE GENOMIC DNA]</scope>
    <source>
        <strain evidence="1 2">P1569</strain>
    </source>
</reference>
<evidence type="ECO:0000313" key="2">
    <source>
        <dbReference type="Proteomes" id="UP000018721"/>
    </source>
</evidence>
<dbReference type="Proteomes" id="UP000018721">
    <property type="component" value="Unassembled WGS sequence"/>
</dbReference>
<name>V9EEW4_PHYNI</name>
<comment type="caution">
    <text evidence="1">The sequence shown here is derived from an EMBL/GenBank/DDBJ whole genome shotgun (WGS) entry which is preliminary data.</text>
</comment>
<protein>
    <submittedName>
        <fullName evidence="1">Uncharacterized protein</fullName>
    </submittedName>
</protein>
<proteinExistence type="predicted"/>
<keyword evidence="2" id="KW-1185">Reference proteome</keyword>
<accession>V9EEW4</accession>
<dbReference type="EMBL" id="ANIZ01002877">
    <property type="protein sequence ID" value="ETI37755.1"/>
    <property type="molecule type" value="Genomic_DNA"/>
</dbReference>
<organism evidence="1 2">
    <name type="scientific">Phytophthora nicotianae P1569</name>
    <dbReference type="NCBI Taxonomy" id="1317065"/>
    <lineage>
        <taxon>Eukaryota</taxon>
        <taxon>Sar</taxon>
        <taxon>Stramenopiles</taxon>
        <taxon>Oomycota</taxon>
        <taxon>Peronosporomycetes</taxon>
        <taxon>Peronosporales</taxon>
        <taxon>Peronosporaceae</taxon>
        <taxon>Phytophthora</taxon>
    </lineage>
</organism>